<evidence type="ECO:0000313" key="5">
    <source>
        <dbReference type="Proteomes" id="UP000295172"/>
    </source>
</evidence>
<evidence type="ECO:0000256" key="1">
    <source>
        <dbReference type="ARBA" id="ARBA00006754"/>
    </source>
</evidence>
<gene>
    <name evidence="4" type="ORF">E1218_02490</name>
</gene>
<sequence>MSVQLQSIVEKLAAQLNRAVAIDDPHLRLLAHSPHDEPVDQVRIDSVMHRRVPDEVTRYVLSLGIDKAAGAVRLPANPALGMWSRVCVPIRGQDLLLGYLFFIDSDDLCSADDLALAESAAHMAGLVLYQERLLAEVEHARERELGQDLLNGDLQLRQSAAAELIERGFFARDTTATVMVVQAETPSNGHQVTSATDLHLAIASALEDARQNMPHRKGLHIARPGHGVVIVDTSTGGMRSTQVASLAEHLRASLIRRLASAGGGPRVVVGIGEPHDSLVEAEGSYSQALAAARVSSIIPSLGDLTSWAGLGIYQVLSRMPVEELTADVLHTGVKRLLAEARHRPLLETVEVYLDNAGDSLRTAEKLSIHRTSLYYRLEKAASVAGVDLRNGHDRLALHLSLKVARLCGALEPPRTQAR</sequence>
<organism evidence="4 5">
    <name type="scientific">Kribbella turkmenica</name>
    <dbReference type="NCBI Taxonomy" id="2530375"/>
    <lineage>
        <taxon>Bacteria</taxon>
        <taxon>Bacillati</taxon>
        <taxon>Actinomycetota</taxon>
        <taxon>Actinomycetes</taxon>
        <taxon>Propionibacteriales</taxon>
        <taxon>Kribbellaceae</taxon>
        <taxon>Kribbella</taxon>
    </lineage>
</organism>
<dbReference type="OrthoDB" id="4534407at2"/>
<evidence type="ECO:0000259" key="3">
    <source>
        <dbReference type="Pfam" id="PF17853"/>
    </source>
</evidence>
<dbReference type="Gene3D" id="1.10.10.2840">
    <property type="entry name" value="PucR C-terminal helix-turn-helix domain"/>
    <property type="match status" value="1"/>
</dbReference>
<dbReference type="Pfam" id="PF13556">
    <property type="entry name" value="HTH_30"/>
    <property type="match status" value="1"/>
</dbReference>
<dbReference type="PANTHER" id="PTHR33744">
    <property type="entry name" value="CARBOHYDRATE DIACID REGULATOR"/>
    <property type="match status" value="1"/>
</dbReference>
<dbReference type="PANTHER" id="PTHR33744:SF1">
    <property type="entry name" value="DNA-BINDING TRANSCRIPTIONAL ACTIVATOR ADER"/>
    <property type="match status" value="1"/>
</dbReference>
<dbReference type="InterPro" id="IPR029016">
    <property type="entry name" value="GAF-like_dom_sf"/>
</dbReference>
<evidence type="ECO:0000313" key="4">
    <source>
        <dbReference type="EMBL" id="TDD30012.1"/>
    </source>
</evidence>
<name>A0A4R4XHN6_9ACTN</name>
<dbReference type="InterPro" id="IPR025736">
    <property type="entry name" value="PucR_C-HTH_dom"/>
</dbReference>
<evidence type="ECO:0000259" key="2">
    <source>
        <dbReference type="Pfam" id="PF13556"/>
    </source>
</evidence>
<keyword evidence="5" id="KW-1185">Reference proteome</keyword>
<dbReference type="InterPro" id="IPR051448">
    <property type="entry name" value="CdaR-like_regulators"/>
</dbReference>
<reference evidence="4 5" key="1">
    <citation type="submission" date="2019-02" db="EMBL/GenBank/DDBJ databases">
        <title>Draft genome sequences of novel Actinobacteria.</title>
        <authorList>
            <person name="Sahin N."/>
            <person name="Ay H."/>
            <person name="Saygin H."/>
        </authorList>
    </citation>
    <scope>NUCLEOTIDE SEQUENCE [LARGE SCALE GENOMIC DNA]</scope>
    <source>
        <strain evidence="4 5">16K104</strain>
    </source>
</reference>
<dbReference type="InterPro" id="IPR041522">
    <property type="entry name" value="CdaR_GGDEF"/>
</dbReference>
<accession>A0A4R4XHN6</accession>
<dbReference type="RefSeq" id="WP_132315755.1">
    <property type="nucleotide sequence ID" value="NZ_SMKR01000006.1"/>
</dbReference>
<comment type="caution">
    <text evidence="4">The sequence shown here is derived from an EMBL/GenBank/DDBJ whole genome shotgun (WGS) entry which is preliminary data.</text>
</comment>
<protein>
    <recommendedName>
        <fullName evidence="6">Transcriptional regulator, CdaR</fullName>
    </recommendedName>
</protein>
<dbReference type="Proteomes" id="UP000295172">
    <property type="component" value="Unassembled WGS sequence"/>
</dbReference>
<dbReference type="SUPFAM" id="SSF55781">
    <property type="entry name" value="GAF domain-like"/>
    <property type="match status" value="1"/>
</dbReference>
<dbReference type="Pfam" id="PF17853">
    <property type="entry name" value="GGDEF_2"/>
    <property type="match status" value="1"/>
</dbReference>
<evidence type="ECO:0008006" key="6">
    <source>
        <dbReference type="Google" id="ProtNLM"/>
    </source>
</evidence>
<dbReference type="AlphaFoldDB" id="A0A4R4XHN6"/>
<comment type="similarity">
    <text evidence="1">Belongs to the CdaR family.</text>
</comment>
<feature type="domain" description="PucR C-terminal helix-turn-helix" evidence="2">
    <location>
        <begin position="345"/>
        <end position="403"/>
    </location>
</feature>
<feature type="domain" description="CdaR GGDEF-like" evidence="3">
    <location>
        <begin position="175"/>
        <end position="294"/>
    </location>
</feature>
<dbReference type="Gene3D" id="3.30.450.40">
    <property type="match status" value="1"/>
</dbReference>
<proteinExistence type="inferred from homology"/>
<dbReference type="InterPro" id="IPR042070">
    <property type="entry name" value="PucR_C-HTH_sf"/>
</dbReference>
<dbReference type="EMBL" id="SMKR01000006">
    <property type="protein sequence ID" value="TDD30012.1"/>
    <property type="molecule type" value="Genomic_DNA"/>
</dbReference>